<dbReference type="SMART" id="SM00339">
    <property type="entry name" value="FH"/>
    <property type="match status" value="1"/>
</dbReference>
<feature type="compositionally biased region" description="Basic and acidic residues" evidence="4">
    <location>
        <begin position="278"/>
        <end position="290"/>
    </location>
</feature>
<dbReference type="InterPro" id="IPR036388">
    <property type="entry name" value="WH-like_DNA-bd_sf"/>
</dbReference>
<dbReference type="OrthoDB" id="5402974at2759"/>
<name>A0A8J4TIT8_9TREM</name>
<keyword evidence="7" id="KW-1185">Reference proteome</keyword>
<dbReference type="PROSITE" id="PS00658">
    <property type="entry name" value="FORK_HEAD_2"/>
    <property type="match status" value="1"/>
</dbReference>
<dbReference type="PROSITE" id="PS00657">
    <property type="entry name" value="FORK_HEAD_1"/>
    <property type="match status" value="1"/>
</dbReference>
<keyword evidence="1 3" id="KW-0238">DNA-binding</keyword>
<evidence type="ECO:0000313" key="7">
    <source>
        <dbReference type="Proteomes" id="UP000748531"/>
    </source>
</evidence>
<dbReference type="PRINTS" id="PR00053">
    <property type="entry name" value="FORKHEAD"/>
</dbReference>
<dbReference type="GO" id="GO:0030154">
    <property type="term" value="P:cell differentiation"/>
    <property type="evidence" value="ECO:0007669"/>
    <property type="project" value="TreeGrafter"/>
</dbReference>
<keyword evidence="2 3" id="KW-0539">Nucleus</keyword>
<dbReference type="Gene3D" id="1.10.10.10">
    <property type="entry name" value="Winged helix-like DNA-binding domain superfamily/Winged helix DNA-binding domain"/>
    <property type="match status" value="1"/>
</dbReference>
<evidence type="ECO:0000256" key="4">
    <source>
        <dbReference type="SAM" id="MobiDB-lite"/>
    </source>
</evidence>
<dbReference type="EMBL" id="LUCH01001283">
    <property type="protein sequence ID" value="KAF5403332.1"/>
    <property type="molecule type" value="Genomic_DNA"/>
</dbReference>
<dbReference type="AlphaFoldDB" id="A0A8J4TIT8"/>
<comment type="caution">
    <text evidence="6">The sequence shown here is derived from an EMBL/GenBank/DDBJ whole genome shotgun (WGS) entry which is preliminary data.</text>
</comment>
<comment type="subcellular location">
    <subcellularLocation>
        <location evidence="3">Nucleus</location>
    </subcellularLocation>
</comment>
<dbReference type="InterPro" id="IPR036390">
    <property type="entry name" value="WH_DNA-bd_sf"/>
</dbReference>
<organism evidence="6 7">
    <name type="scientific">Paragonimus heterotremus</name>
    <dbReference type="NCBI Taxonomy" id="100268"/>
    <lineage>
        <taxon>Eukaryota</taxon>
        <taxon>Metazoa</taxon>
        <taxon>Spiralia</taxon>
        <taxon>Lophotrochozoa</taxon>
        <taxon>Platyhelminthes</taxon>
        <taxon>Trematoda</taxon>
        <taxon>Digenea</taxon>
        <taxon>Plagiorchiida</taxon>
        <taxon>Troglotremata</taxon>
        <taxon>Troglotrematidae</taxon>
        <taxon>Paragonimus</taxon>
    </lineage>
</organism>
<evidence type="ECO:0000256" key="1">
    <source>
        <dbReference type="ARBA" id="ARBA00023125"/>
    </source>
</evidence>
<dbReference type="Proteomes" id="UP000748531">
    <property type="component" value="Unassembled WGS sequence"/>
</dbReference>
<evidence type="ECO:0000259" key="5">
    <source>
        <dbReference type="PROSITE" id="PS50039"/>
    </source>
</evidence>
<feature type="compositionally biased region" description="Polar residues" evidence="4">
    <location>
        <begin position="291"/>
        <end position="303"/>
    </location>
</feature>
<dbReference type="InterPro" id="IPR001766">
    <property type="entry name" value="Fork_head_dom"/>
</dbReference>
<dbReference type="InterPro" id="IPR030456">
    <property type="entry name" value="TF_fork_head_CS_2"/>
</dbReference>
<feature type="DNA-binding region" description="Fork-head" evidence="3">
    <location>
        <begin position="338"/>
        <end position="432"/>
    </location>
</feature>
<dbReference type="FunFam" id="1.10.10.10:FF:000135">
    <property type="entry name" value="forkhead box protein G1"/>
    <property type="match status" value="1"/>
</dbReference>
<protein>
    <recommendedName>
        <fullName evidence="5">Fork-head domain-containing protein</fullName>
    </recommendedName>
</protein>
<dbReference type="InterPro" id="IPR050211">
    <property type="entry name" value="FOX_domain-containing"/>
</dbReference>
<feature type="domain" description="Fork-head" evidence="5">
    <location>
        <begin position="338"/>
        <end position="432"/>
    </location>
</feature>
<proteinExistence type="predicted"/>
<dbReference type="PROSITE" id="PS50039">
    <property type="entry name" value="FORK_HEAD_3"/>
    <property type="match status" value="1"/>
</dbReference>
<sequence>MDDLWSNADPSTIPKVIVSAHTSPLEVMAQRFGEAVKGLHKVTARPNVPTFPTGIRQQTLIGPRSNGQSSLPIVFSHSSLNYLQSGFTKTLCMTENIVSTQYDLSTLDVPGTDWSPEKLCSPYFQRPIHPDSMSDLRTQDTRPLTCCSTIDDRCAYLQYGYQTRMSNTCQNISPQANDSFTPWKNLANRELTGTPCHLSRINSTTESNSSSPASHFSSNSHYQKPEELNFDYPRQPVSHSFHIPPPDTEHDHPIKPYPLYTNFVKSDSTIKNFSAEHPHMSDELSMRTENSEFQPVTTTSMSVLQRGKVSDSSSSHEPSTESDRVLGTSSYGYDSSNKPPFSYITLIVSAMSSKPSKQITLSEIYAWIMSTFAYYRKNTRRWQNSIRHALSFNDCFIKVPRPTGEAGKGSYWTVHPLAVDMFENGSSMRRNRKFVDGSRVRTNRLNRRISIGKTRQLIQNPCETALRTYRQEDHTTDDLAWSNREGLKSAKYKNVTLKQLMSTESDVNAITAKQEHMIFDNNDYLM</sequence>
<dbReference type="GO" id="GO:0009653">
    <property type="term" value="P:anatomical structure morphogenesis"/>
    <property type="evidence" value="ECO:0007669"/>
    <property type="project" value="TreeGrafter"/>
</dbReference>
<evidence type="ECO:0000256" key="3">
    <source>
        <dbReference type="PROSITE-ProRule" id="PRU00089"/>
    </source>
</evidence>
<dbReference type="GO" id="GO:0005634">
    <property type="term" value="C:nucleus"/>
    <property type="evidence" value="ECO:0007669"/>
    <property type="project" value="UniProtKB-SubCell"/>
</dbReference>
<feature type="region of interest" description="Disordered" evidence="4">
    <location>
        <begin position="278"/>
        <end position="331"/>
    </location>
</feature>
<accession>A0A8J4TIT8</accession>
<dbReference type="PANTHER" id="PTHR11829">
    <property type="entry name" value="FORKHEAD BOX PROTEIN"/>
    <property type="match status" value="1"/>
</dbReference>
<reference evidence="6" key="1">
    <citation type="submission" date="2019-05" db="EMBL/GenBank/DDBJ databases">
        <title>Annotation for the trematode Paragonimus heterotremus.</title>
        <authorList>
            <person name="Choi Y.-J."/>
        </authorList>
    </citation>
    <scope>NUCLEOTIDE SEQUENCE</scope>
    <source>
        <strain evidence="6">LC</strain>
    </source>
</reference>
<gene>
    <name evidence="6" type="ORF">PHET_03225</name>
</gene>
<dbReference type="GO" id="GO:0000981">
    <property type="term" value="F:DNA-binding transcription factor activity, RNA polymerase II-specific"/>
    <property type="evidence" value="ECO:0007669"/>
    <property type="project" value="TreeGrafter"/>
</dbReference>
<dbReference type="Pfam" id="PF00250">
    <property type="entry name" value="Forkhead"/>
    <property type="match status" value="1"/>
</dbReference>
<feature type="compositionally biased region" description="Low complexity" evidence="4">
    <location>
        <begin position="199"/>
        <end position="221"/>
    </location>
</feature>
<feature type="region of interest" description="Disordered" evidence="4">
    <location>
        <begin position="196"/>
        <end position="255"/>
    </location>
</feature>
<dbReference type="PANTHER" id="PTHR11829:SF343">
    <property type="entry name" value="FORK-HEAD DOMAIN-CONTAINING PROTEIN"/>
    <property type="match status" value="1"/>
</dbReference>
<evidence type="ECO:0000256" key="2">
    <source>
        <dbReference type="ARBA" id="ARBA00023242"/>
    </source>
</evidence>
<dbReference type="InterPro" id="IPR018122">
    <property type="entry name" value="TF_fork_head_CS_1"/>
</dbReference>
<dbReference type="SUPFAM" id="SSF46785">
    <property type="entry name" value="Winged helix' DNA-binding domain"/>
    <property type="match status" value="1"/>
</dbReference>
<dbReference type="GO" id="GO:0000978">
    <property type="term" value="F:RNA polymerase II cis-regulatory region sequence-specific DNA binding"/>
    <property type="evidence" value="ECO:0007669"/>
    <property type="project" value="TreeGrafter"/>
</dbReference>
<evidence type="ECO:0000313" key="6">
    <source>
        <dbReference type="EMBL" id="KAF5403332.1"/>
    </source>
</evidence>